<dbReference type="NCBIfam" id="NF037995">
    <property type="entry name" value="TRAP_S1"/>
    <property type="match status" value="1"/>
</dbReference>
<dbReference type="Proteomes" id="UP000284465">
    <property type="component" value="Unassembled WGS sequence"/>
</dbReference>
<reference evidence="5 6" key="1">
    <citation type="submission" date="2018-08" db="EMBL/GenBank/DDBJ databases">
        <title>A genome reference for cultivated species of the human gut microbiota.</title>
        <authorList>
            <person name="Zou Y."/>
            <person name="Xue W."/>
            <person name="Luo G."/>
        </authorList>
    </citation>
    <scope>NUCLEOTIDE SEQUENCE [LARGE SCALE GENOMIC DNA]</scope>
    <source>
        <strain evidence="4 6">AM22-21LB</strain>
        <strain evidence="3 5">AM37-1AC</strain>
        <strain evidence="2 7">AM43-11</strain>
    </source>
</reference>
<keyword evidence="1" id="KW-0732">Signal</keyword>
<dbReference type="GO" id="GO:0055085">
    <property type="term" value="P:transmembrane transport"/>
    <property type="evidence" value="ECO:0007669"/>
    <property type="project" value="InterPro"/>
</dbReference>
<dbReference type="Proteomes" id="UP000283513">
    <property type="component" value="Unassembled WGS sequence"/>
</dbReference>
<dbReference type="EMBL" id="QSFP01000016">
    <property type="protein sequence ID" value="RHA65720.1"/>
    <property type="molecule type" value="Genomic_DNA"/>
</dbReference>
<evidence type="ECO:0000313" key="6">
    <source>
        <dbReference type="Proteomes" id="UP000284051"/>
    </source>
</evidence>
<sequence>MKKRRILILFAAVVLSAGFFLYHRLRSVRAPEFVLSYAENQTEDYPTTLGAKKFAELVERESSGRIKILVQAEGELGAESGVIAQMQYGGIDFARVSLSQLAEYIPELNVLQMPYLYSDSDHMWKVLDGRIGSDFLEKVSKSELIGLSWYDAGARNFYNSKKPITCLEDMAGMRIRVQESEVMVDMVEALGATALPIPYADVYSTLERGTVDGAENNWPSYEAMNHYEVAKYYTVDEHNRVPEMQICSKHTWNKLSEDDRQMILECAKESALYERKLWKEREADSKEIALKQGVEVVELSAAEKKRFQEAVMGVYEKYCADYMDVIEQIIEENNE</sequence>
<dbReference type="EMBL" id="QSHO01000024">
    <property type="protein sequence ID" value="RHC12904.1"/>
    <property type="molecule type" value="Genomic_DNA"/>
</dbReference>
<proteinExistence type="predicted"/>
<dbReference type="Proteomes" id="UP000284051">
    <property type="component" value="Unassembled WGS sequence"/>
</dbReference>
<dbReference type="InterPro" id="IPR038404">
    <property type="entry name" value="TRAP_DctP_sf"/>
</dbReference>
<name>A0A1Q6SIY8_9FIRM</name>
<dbReference type="GO" id="GO:0030288">
    <property type="term" value="C:outer membrane-bounded periplasmic space"/>
    <property type="evidence" value="ECO:0007669"/>
    <property type="project" value="InterPro"/>
</dbReference>
<comment type="caution">
    <text evidence="3">The sequence shown here is derived from an EMBL/GenBank/DDBJ whole genome shotgun (WGS) entry which is preliminary data.</text>
</comment>
<gene>
    <name evidence="4" type="ORF">DW264_11400</name>
    <name evidence="3" type="ORF">DW856_18210</name>
    <name evidence="2" type="ORF">DW927_13375</name>
</gene>
<accession>A0A1Q6SIY8</accession>
<evidence type="ECO:0000313" key="5">
    <source>
        <dbReference type="Proteomes" id="UP000283513"/>
    </source>
</evidence>
<evidence type="ECO:0000313" key="3">
    <source>
        <dbReference type="EMBL" id="RHC12904.1"/>
    </source>
</evidence>
<protein>
    <submittedName>
        <fullName evidence="3">TRAP transporter substrate-binding protein</fullName>
    </submittedName>
</protein>
<dbReference type="GO" id="GO:0030246">
    <property type="term" value="F:carbohydrate binding"/>
    <property type="evidence" value="ECO:0007669"/>
    <property type="project" value="TreeGrafter"/>
</dbReference>
<evidence type="ECO:0000313" key="2">
    <source>
        <dbReference type="EMBL" id="RHA65720.1"/>
    </source>
</evidence>
<dbReference type="InterPro" id="IPR018389">
    <property type="entry name" value="DctP_fam"/>
</dbReference>
<dbReference type="EMBL" id="QRID01000010">
    <property type="protein sequence ID" value="RHG27693.1"/>
    <property type="molecule type" value="Genomic_DNA"/>
</dbReference>
<evidence type="ECO:0000313" key="7">
    <source>
        <dbReference type="Proteomes" id="UP000284465"/>
    </source>
</evidence>
<evidence type="ECO:0000256" key="1">
    <source>
        <dbReference type="ARBA" id="ARBA00022729"/>
    </source>
</evidence>
<dbReference type="PANTHER" id="PTHR33376">
    <property type="match status" value="1"/>
</dbReference>
<dbReference type="InterPro" id="IPR004682">
    <property type="entry name" value="TRAP_DctP"/>
</dbReference>
<dbReference type="CDD" id="cd13671">
    <property type="entry name" value="PBP2_TRAP_SBP_like_3"/>
    <property type="match status" value="1"/>
</dbReference>
<dbReference type="AlphaFoldDB" id="A0A1Q6SIY8"/>
<dbReference type="PANTHER" id="PTHR33376:SF2">
    <property type="entry name" value="DICARBOXYLATE-BINDING PERIPLASMIC PROTEIN"/>
    <property type="match status" value="1"/>
</dbReference>
<dbReference type="Gene3D" id="3.40.190.170">
    <property type="entry name" value="Bacterial extracellular solute-binding protein, family 7"/>
    <property type="match status" value="1"/>
</dbReference>
<evidence type="ECO:0000313" key="4">
    <source>
        <dbReference type="EMBL" id="RHG27693.1"/>
    </source>
</evidence>
<dbReference type="PIRSF" id="PIRSF006470">
    <property type="entry name" value="DctB"/>
    <property type="match status" value="1"/>
</dbReference>
<dbReference type="RefSeq" id="WP_118592025.1">
    <property type="nucleotide sequence ID" value="NZ_JAAILV010000031.1"/>
</dbReference>
<dbReference type="NCBIfam" id="TIGR00787">
    <property type="entry name" value="dctP"/>
    <property type="match status" value="1"/>
</dbReference>
<dbReference type="Pfam" id="PF03480">
    <property type="entry name" value="DctP"/>
    <property type="match status" value="1"/>
</dbReference>
<organism evidence="3 5">
    <name type="scientific">Roseburia intestinalis</name>
    <dbReference type="NCBI Taxonomy" id="166486"/>
    <lineage>
        <taxon>Bacteria</taxon>
        <taxon>Bacillati</taxon>
        <taxon>Bacillota</taxon>
        <taxon>Clostridia</taxon>
        <taxon>Lachnospirales</taxon>
        <taxon>Lachnospiraceae</taxon>
        <taxon>Roseburia</taxon>
    </lineage>
</organism>